<dbReference type="InterPro" id="IPR020476">
    <property type="entry name" value="Nudix_hydrolase"/>
</dbReference>
<dbReference type="InterPro" id="IPR049734">
    <property type="entry name" value="NudC-like_C"/>
</dbReference>
<evidence type="ECO:0000256" key="8">
    <source>
        <dbReference type="ARBA" id="ARBA00023027"/>
    </source>
</evidence>
<feature type="domain" description="Nudix hydrolase" evidence="11">
    <location>
        <begin position="191"/>
        <end position="315"/>
    </location>
</feature>
<dbReference type="Gene3D" id="3.90.79.10">
    <property type="entry name" value="Nucleoside Triphosphate Pyrophosphohydrolase"/>
    <property type="match status" value="1"/>
</dbReference>
<comment type="cofactor">
    <cofactor evidence="1">
        <name>Mg(2+)</name>
        <dbReference type="ChEBI" id="CHEBI:18420"/>
    </cofactor>
</comment>
<dbReference type="NCBIfam" id="NF001299">
    <property type="entry name" value="PRK00241.1"/>
    <property type="match status" value="1"/>
</dbReference>
<evidence type="ECO:0000256" key="2">
    <source>
        <dbReference type="ARBA" id="ARBA00001947"/>
    </source>
</evidence>
<evidence type="ECO:0000313" key="13">
    <source>
        <dbReference type="Proteomes" id="UP001597186"/>
    </source>
</evidence>
<dbReference type="EMBL" id="JBHUDD010000058">
    <property type="protein sequence ID" value="MFD1509990.1"/>
    <property type="molecule type" value="Genomic_DNA"/>
</dbReference>
<dbReference type="RefSeq" id="WP_379915701.1">
    <property type="nucleotide sequence ID" value="NZ_JBHUDD010000058.1"/>
</dbReference>
<sequence>MRIAETVTFGGSDLDRAAEWRGDSAALAAARAAPGSRAIAMWRGKPLIADTPPEGQGRPGAALVRLPLDHPLWAEAGDVAPILLGREEGHAVFAHDLSRWSPEAVDDSAFNSFLDRSEQHHPALPMTHRFRELRAVMTRLDPRDAELAATARALYLWHRSHRFCARCGAENTISQAGWQSNCPSCGAHHFPRTDPVVIMLITRGNSVLLGRSPGWPEGMYSLLAGFVEPGETIEAAVRREVWEEAGVRVGAVSYLASQPWPFPASLMLGCRGEAESEEITIDPVEIEQALWITREEMLDVFAGQHPLILPPRKGAIAGFLLRNWVADRLD</sequence>
<keyword evidence="5" id="KW-0479">Metal-binding</keyword>
<evidence type="ECO:0000256" key="3">
    <source>
        <dbReference type="ARBA" id="ARBA00009595"/>
    </source>
</evidence>
<evidence type="ECO:0000256" key="4">
    <source>
        <dbReference type="ARBA" id="ARBA00012381"/>
    </source>
</evidence>
<dbReference type="PRINTS" id="PR00502">
    <property type="entry name" value="NUDIXFAMILY"/>
</dbReference>
<dbReference type="InterPro" id="IPR050241">
    <property type="entry name" value="NAD-cap_RNA_hydrolase_NudC"/>
</dbReference>
<gene>
    <name evidence="12" type="primary">nudC</name>
    <name evidence="12" type="ORF">ACFTOW_11315</name>
</gene>
<dbReference type="Pfam" id="PF00293">
    <property type="entry name" value="NUDIX"/>
    <property type="match status" value="1"/>
</dbReference>
<evidence type="ECO:0000256" key="10">
    <source>
        <dbReference type="RuleBase" id="RU003476"/>
    </source>
</evidence>
<evidence type="ECO:0000313" key="12">
    <source>
        <dbReference type="EMBL" id="MFD1509990.1"/>
    </source>
</evidence>
<reference evidence="13" key="1">
    <citation type="journal article" date="2019" name="Int. J. Syst. Evol. Microbiol.">
        <title>The Global Catalogue of Microorganisms (GCM) 10K type strain sequencing project: providing services to taxonomists for standard genome sequencing and annotation.</title>
        <authorList>
            <consortium name="The Broad Institute Genomics Platform"/>
            <consortium name="The Broad Institute Genome Sequencing Center for Infectious Disease"/>
            <person name="Wu L."/>
            <person name="Ma J."/>
        </authorList>
    </citation>
    <scope>NUCLEOTIDE SEQUENCE [LARGE SCALE GENOMIC DNA]</scope>
    <source>
        <strain evidence="13">CGMCC 1.12477</strain>
    </source>
</reference>
<comment type="cofactor">
    <cofactor evidence="2">
        <name>Zn(2+)</name>
        <dbReference type="ChEBI" id="CHEBI:29105"/>
    </cofactor>
</comment>
<accession>A0ABW4EF61</accession>
<dbReference type="Proteomes" id="UP001597186">
    <property type="component" value="Unassembled WGS sequence"/>
</dbReference>
<keyword evidence="13" id="KW-1185">Reference proteome</keyword>
<dbReference type="InterPro" id="IPR015376">
    <property type="entry name" value="Znr_NADH_PPase"/>
</dbReference>
<keyword evidence="7" id="KW-0460">Magnesium</keyword>
<evidence type="ECO:0000256" key="5">
    <source>
        <dbReference type="ARBA" id="ARBA00022723"/>
    </source>
</evidence>
<organism evidence="12 13">
    <name type="scientific">Lacimonas salitolerans</name>
    <dbReference type="NCBI Taxonomy" id="1323750"/>
    <lineage>
        <taxon>Bacteria</taxon>
        <taxon>Pseudomonadati</taxon>
        <taxon>Pseudomonadota</taxon>
        <taxon>Alphaproteobacteria</taxon>
        <taxon>Rhodobacterales</taxon>
        <taxon>Paracoccaceae</taxon>
        <taxon>Lacimonas</taxon>
    </lineage>
</organism>
<evidence type="ECO:0000256" key="7">
    <source>
        <dbReference type="ARBA" id="ARBA00022842"/>
    </source>
</evidence>
<dbReference type="PROSITE" id="PS51462">
    <property type="entry name" value="NUDIX"/>
    <property type="match status" value="1"/>
</dbReference>
<dbReference type="InterPro" id="IPR015375">
    <property type="entry name" value="NADH_PPase-like_N"/>
</dbReference>
<dbReference type="Pfam" id="PF09296">
    <property type="entry name" value="NUDIX-like"/>
    <property type="match status" value="1"/>
</dbReference>
<dbReference type="SUPFAM" id="SSF55811">
    <property type="entry name" value="Nudix"/>
    <property type="match status" value="1"/>
</dbReference>
<dbReference type="GO" id="GO:0016787">
    <property type="term" value="F:hydrolase activity"/>
    <property type="evidence" value="ECO:0007669"/>
    <property type="project" value="UniProtKB-KW"/>
</dbReference>
<evidence type="ECO:0000259" key="11">
    <source>
        <dbReference type="PROSITE" id="PS51462"/>
    </source>
</evidence>
<dbReference type="Pfam" id="PF09297">
    <property type="entry name" value="Zn_ribbon_NUD"/>
    <property type="match status" value="1"/>
</dbReference>
<dbReference type="Gene3D" id="3.90.79.20">
    <property type="match status" value="1"/>
</dbReference>
<keyword evidence="6 10" id="KW-0378">Hydrolase</keyword>
<dbReference type="CDD" id="cd03429">
    <property type="entry name" value="NUDIX_NADH_pyrophosphatase_Nudt13"/>
    <property type="match status" value="1"/>
</dbReference>
<dbReference type="EC" id="3.6.1.22" evidence="4"/>
<evidence type="ECO:0000256" key="1">
    <source>
        <dbReference type="ARBA" id="ARBA00001946"/>
    </source>
</evidence>
<name>A0ABW4EF61_9RHOB</name>
<protein>
    <recommendedName>
        <fullName evidence="4">NAD(+) diphosphatase</fullName>
        <ecNumber evidence="4">3.6.1.22</ecNumber>
    </recommendedName>
</protein>
<comment type="catalytic activity">
    <reaction evidence="9">
        <text>a 5'-end NAD(+)-phospho-ribonucleoside in mRNA + H2O = a 5'-end phospho-adenosine-phospho-ribonucleoside in mRNA + beta-nicotinamide D-ribonucleotide + 2 H(+)</text>
        <dbReference type="Rhea" id="RHEA:60876"/>
        <dbReference type="Rhea" id="RHEA-COMP:15698"/>
        <dbReference type="Rhea" id="RHEA-COMP:15719"/>
        <dbReference type="ChEBI" id="CHEBI:14649"/>
        <dbReference type="ChEBI" id="CHEBI:15377"/>
        <dbReference type="ChEBI" id="CHEBI:15378"/>
        <dbReference type="ChEBI" id="CHEBI:144029"/>
        <dbReference type="ChEBI" id="CHEBI:144051"/>
    </reaction>
    <physiologicalReaction direction="left-to-right" evidence="9">
        <dbReference type="Rhea" id="RHEA:60877"/>
    </physiologicalReaction>
</comment>
<keyword evidence="8" id="KW-0520">NAD</keyword>
<proteinExistence type="inferred from homology"/>
<dbReference type="InterPro" id="IPR000086">
    <property type="entry name" value="NUDIX_hydrolase_dom"/>
</dbReference>
<dbReference type="InterPro" id="IPR020084">
    <property type="entry name" value="NUDIX_hydrolase_CS"/>
</dbReference>
<dbReference type="PANTHER" id="PTHR42904:SF6">
    <property type="entry name" value="NAD-CAPPED RNA HYDROLASE NUDT12"/>
    <property type="match status" value="1"/>
</dbReference>
<dbReference type="PANTHER" id="PTHR42904">
    <property type="entry name" value="NUDIX HYDROLASE, NUDC SUBFAMILY"/>
    <property type="match status" value="1"/>
</dbReference>
<comment type="similarity">
    <text evidence="3">Belongs to the Nudix hydrolase family. NudC subfamily.</text>
</comment>
<dbReference type="InterPro" id="IPR015797">
    <property type="entry name" value="NUDIX_hydrolase-like_dom_sf"/>
</dbReference>
<evidence type="ECO:0000256" key="9">
    <source>
        <dbReference type="ARBA" id="ARBA00023679"/>
    </source>
</evidence>
<comment type="caution">
    <text evidence="12">The sequence shown here is derived from an EMBL/GenBank/DDBJ whole genome shotgun (WGS) entry which is preliminary data.</text>
</comment>
<evidence type="ECO:0000256" key="6">
    <source>
        <dbReference type="ARBA" id="ARBA00022801"/>
    </source>
</evidence>
<dbReference type="PROSITE" id="PS00893">
    <property type="entry name" value="NUDIX_BOX"/>
    <property type="match status" value="1"/>
</dbReference>